<evidence type="ECO:0000256" key="1">
    <source>
        <dbReference type="SAM" id="MobiDB-lite"/>
    </source>
</evidence>
<name>A0A843X4S8_COLES</name>
<organism evidence="3 4">
    <name type="scientific">Colocasia esculenta</name>
    <name type="common">Wild taro</name>
    <name type="synonym">Arum esculentum</name>
    <dbReference type="NCBI Taxonomy" id="4460"/>
    <lineage>
        <taxon>Eukaryota</taxon>
        <taxon>Viridiplantae</taxon>
        <taxon>Streptophyta</taxon>
        <taxon>Embryophyta</taxon>
        <taxon>Tracheophyta</taxon>
        <taxon>Spermatophyta</taxon>
        <taxon>Magnoliopsida</taxon>
        <taxon>Liliopsida</taxon>
        <taxon>Araceae</taxon>
        <taxon>Aroideae</taxon>
        <taxon>Colocasieae</taxon>
        <taxon>Colocasia</taxon>
    </lineage>
</organism>
<reference evidence="3" key="1">
    <citation type="submission" date="2017-07" db="EMBL/GenBank/DDBJ databases">
        <title>Taro Niue Genome Assembly and Annotation.</title>
        <authorList>
            <person name="Atibalentja N."/>
            <person name="Keating K."/>
            <person name="Fields C.J."/>
        </authorList>
    </citation>
    <scope>NUCLEOTIDE SEQUENCE</scope>
    <source>
        <strain evidence="3">Niue_2</strain>
        <tissue evidence="3">Leaf</tissue>
    </source>
</reference>
<evidence type="ECO:0000313" key="4">
    <source>
        <dbReference type="Proteomes" id="UP000652761"/>
    </source>
</evidence>
<sequence length="339" mass="37290">MAPASNNTSGSTATLSSLLPLLLVVVLSLVQAAAAWAEFDYTILASPKRSPPPPPAPGMRTPPPPPRRPVGRRTVKCTRRQFPKCFLIKALCPLECRTNCFMDCTLCKPVCHCDRPGAICQDPRFIGGDGITFYFHGRRNSDFCLVTQPDLHINAHFIGKRVPGRSRDFTWVQSIGILFAGHRLLVGARKTAVWDDATDRLELAFDGEPVELPPKQGAKWQCKYEPHISVTRTRDANGVSVEAAGHFAISTVVIPITKEDSKLHGYDITDEDCFAHLDLGFKFHCLSDDVGGVLGQTYRKNYTSKVRMGVSMPVLGGEREFATSGIFSPDCIASRFRVS</sequence>
<dbReference type="OrthoDB" id="2012063at2759"/>
<evidence type="ECO:0000313" key="3">
    <source>
        <dbReference type="EMBL" id="MQM14001.1"/>
    </source>
</evidence>
<protein>
    <submittedName>
        <fullName evidence="3">Uncharacterized protein</fullName>
    </submittedName>
</protein>
<gene>
    <name evidence="3" type="ORF">Taro_046929</name>
</gene>
<dbReference type="Proteomes" id="UP000652761">
    <property type="component" value="Unassembled WGS sequence"/>
</dbReference>
<keyword evidence="4" id="KW-1185">Reference proteome</keyword>
<dbReference type="Pfam" id="PF06830">
    <property type="entry name" value="Root_cap"/>
    <property type="match status" value="1"/>
</dbReference>
<dbReference type="AlphaFoldDB" id="A0A843X4S8"/>
<feature type="signal peptide" evidence="2">
    <location>
        <begin position="1"/>
        <end position="37"/>
    </location>
</feature>
<feature type="chain" id="PRO_5032941610" evidence="2">
    <location>
        <begin position="38"/>
        <end position="339"/>
    </location>
</feature>
<feature type="region of interest" description="Disordered" evidence="1">
    <location>
        <begin position="47"/>
        <end position="73"/>
    </location>
</feature>
<dbReference type="EMBL" id="NMUH01005920">
    <property type="protein sequence ID" value="MQM14001.1"/>
    <property type="molecule type" value="Genomic_DNA"/>
</dbReference>
<evidence type="ECO:0000256" key="2">
    <source>
        <dbReference type="SAM" id="SignalP"/>
    </source>
</evidence>
<comment type="caution">
    <text evidence="3">The sequence shown here is derived from an EMBL/GenBank/DDBJ whole genome shotgun (WGS) entry which is preliminary data.</text>
</comment>
<dbReference type="InterPro" id="IPR009646">
    <property type="entry name" value="Root_cap"/>
</dbReference>
<dbReference type="PANTHER" id="PTHR31656">
    <property type="entry name" value="ROOT CAP DOMAIN-CONTAINING PROTEIN"/>
    <property type="match status" value="1"/>
</dbReference>
<keyword evidence="2" id="KW-0732">Signal</keyword>
<proteinExistence type="predicted"/>
<feature type="compositionally biased region" description="Pro residues" evidence="1">
    <location>
        <begin position="49"/>
        <end position="68"/>
    </location>
</feature>
<accession>A0A843X4S8</accession>